<comment type="catalytic activity">
    <reaction evidence="7">
        <text>arsenic triglutathione + 2 [thioredoxin]-dithiol + 2 S-adenosyl-L-methionine + H2O = dimethylarsinous acid + 2 [thioredoxin]-disulfide + 3 glutathione + 2 S-adenosyl-L-homocysteine + 2 H(+)</text>
        <dbReference type="Rhea" id="RHEA:69464"/>
        <dbReference type="Rhea" id="RHEA-COMP:10698"/>
        <dbReference type="Rhea" id="RHEA-COMP:10700"/>
        <dbReference type="ChEBI" id="CHEBI:15377"/>
        <dbReference type="ChEBI" id="CHEBI:15378"/>
        <dbReference type="ChEBI" id="CHEBI:23808"/>
        <dbReference type="ChEBI" id="CHEBI:29950"/>
        <dbReference type="ChEBI" id="CHEBI:50058"/>
        <dbReference type="ChEBI" id="CHEBI:57856"/>
        <dbReference type="ChEBI" id="CHEBI:57925"/>
        <dbReference type="ChEBI" id="CHEBI:59789"/>
        <dbReference type="ChEBI" id="CHEBI:183640"/>
        <dbReference type="EC" id="2.1.1.137"/>
    </reaction>
</comment>
<name>A0ABT5LV10_9GAMM</name>
<accession>A0ABT5LV10</accession>
<sequence>MMKTKEQQLSQRIENVQNYYGTTLSGKEDLITNVCTVDEPPSDEIKDILKAIHPDVQQRFYGCGTPFPPLLTGSIVLDLGCGGGRDCFILSKLVGPEGNVIGVDTTLEQIEFAESYVEYHREAYGYNESNVHFIHGNIESLELLNLPPNSVDVIVSNCVINLAAAKSDVLQGMAQLLKSGGEIYFSDIFSDRRLSQELKNDPLLIGECIGDVLYYGDFVRIARDAGFRDIRIVASNLKTINNKSIEEKLGGARLYSMTLRLFKIDLEDSCEDYGQVAIYKGNLPDAPICFMFDQEHVFAAGKAVPICRNTADIICKSRYHSLFNVIGEGRTHYGVFNCGTASSNFVTSIEPPMSAAGVCGC</sequence>
<protein>
    <recommendedName>
        <fullName evidence="5">Arsenite methyltransferase</fullName>
        <ecNumber evidence="4">2.1.1.137</ecNumber>
    </recommendedName>
</protein>
<evidence type="ECO:0000256" key="1">
    <source>
        <dbReference type="ARBA" id="ARBA00022679"/>
    </source>
</evidence>
<evidence type="ECO:0000256" key="2">
    <source>
        <dbReference type="ARBA" id="ARBA00022691"/>
    </source>
</evidence>
<comment type="similarity">
    <text evidence="3">Belongs to the methyltransferase superfamily. Arsenite methyltransferase family.</text>
</comment>
<evidence type="ECO:0000256" key="6">
    <source>
        <dbReference type="ARBA" id="ARBA00047941"/>
    </source>
</evidence>
<dbReference type="Pfam" id="PF13847">
    <property type="entry name" value="Methyltransf_31"/>
    <property type="match status" value="1"/>
</dbReference>
<feature type="domain" description="Methyltransferase" evidence="9">
    <location>
        <begin position="74"/>
        <end position="224"/>
    </location>
</feature>
<organism evidence="10 11">
    <name type="scientific">Xenorhabdus anantnagensis</name>
    <dbReference type="NCBI Taxonomy" id="3025875"/>
    <lineage>
        <taxon>Bacteria</taxon>
        <taxon>Pseudomonadati</taxon>
        <taxon>Pseudomonadota</taxon>
        <taxon>Gammaproteobacteria</taxon>
        <taxon>Enterobacterales</taxon>
        <taxon>Morganellaceae</taxon>
        <taxon>Xenorhabdus</taxon>
    </lineage>
</organism>
<evidence type="ECO:0000256" key="3">
    <source>
        <dbReference type="ARBA" id="ARBA00034487"/>
    </source>
</evidence>
<comment type="catalytic activity">
    <reaction evidence="6">
        <text>arsenic triglutathione + [thioredoxin]-dithiol + S-adenosyl-L-methionine + 2 H2O = methylarsonous acid + [thioredoxin]-disulfide + 3 glutathione + S-adenosyl-L-homocysteine + H(+)</text>
        <dbReference type="Rhea" id="RHEA:69460"/>
        <dbReference type="Rhea" id="RHEA-COMP:10698"/>
        <dbReference type="Rhea" id="RHEA-COMP:10700"/>
        <dbReference type="ChEBI" id="CHEBI:15377"/>
        <dbReference type="ChEBI" id="CHEBI:15378"/>
        <dbReference type="ChEBI" id="CHEBI:17826"/>
        <dbReference type="ChEBI" id="CHEBI:29950"/>
        <dbReference type="ChEBI" id="CHEBI:50058"/>
        <dbReference type="ChEBI" id="CHEBI:57856"/>
        <dbReference type="ChEBI" id="CHEBI:57925"/>
        <dbReference type="ChEBI" id="CHEBI:59789"/>
        <dbReference type="ChEBI" id="CHEBI:183640"/>
        <dbReference type="EC" id="2.1.1.137"/>
    </reaction>
</comment>
<dbReference type="Gene3D" id="3.40.50.150">
    <property type="entry name" value="Vaccinia Virus protein VP39"/>
    <property type="match status" value="1"/>
</dbReference>
<comment type="catalytic activity">
    <reaction evidence="8">
        <text>arsenic triglutathione + 3 [thioredoxin]-dithiol + 3 S-adenosyl-L-methionine = trimethylarsine + 3 [thioredoxin]-disulfide + 3 glutathione + 3 S-adenosyl-L-homocysteine + 3 H(+)</text>
        <dbReference type="Rhea" id="RHEA:69432"/>
        <dbReference type="Rhea" id="RHEA-COMP:10698"/>
        <dbReference type="Rhea" id="RHEA-COMP:10700"/>
        <dbReference type="ChEBI" id="CHEBI:15378"/>
        <dbReference type="ChEBI" id="CHEBI:27130"/>
        <dbReference type="ChEBI" id="CHEBI:29950"/>
        <dbReference type="ChEBI" id="CHEBI:50058"/>
        <dbReference type="ChEBI" id="CHEBI:57856"/>
        <dbReference type="ChEBI" id="CHEBI:57925"/>
        <dbReference type="ChEBI" id="CHEBI:59789"/>
        <dbReference type="ChEBI" id="CHEBI:183640"/>
        <dbReference type="EC" id="2.1.1.137"/>
    </reaction>
</comment>
<dbReference type="InterPro" id="IPR029063">
    <property type="entry name" value="SAM-dependent_MTases_sf"/>
</dbReference>
<keyword evidence="10" id="KW-0489">Methyltransferase</keyword>
<dbReference type="PANTHER" id="PTHR43675">
    <property type="entry name" value="ARSENITE METHYLTRANSFERASE"/>
    <property type="match status" value="1"/>
</dbReference>
<reference evidence="10 11" key="1">
    <citation type="submission" date="2023-02" db="EMBL/GenBank/DDBJ databases">
        <title>Entomopathogenic bacteria.</title>
        <authorList>
            <person name="Machado R.A."/>
        </authorList>
    </citation>
    <scope>NUCLEOTIDE SEQUENCE [LARGE SCALE GENOMIC DNA]</scope>
    <source>
        <strain evidence="10 11">XENO-2</strain>
    </source>
</reference>
<dbReference type="CDD" id="cd02440">
    <property type="entry name" value="AdoMet_MTases"/>
    <property type="match status" value="1"/>
</dbReference>
<evidence type="ECO:0000313" key="10">
    <source>
        <dbReference type="EMBL" id="MDC9598247.1"/>
    </source>
</evidence>
<gene>
    <name evidence="10" type="ORF">PSI14_15710</name>
</gene>
<proteinExistence type="inferred from homology"/>
<dbReference type="GO" id="GO:0008168">
    <property type="term" value="F:methyltransferase activity"/>
    <property type="evidence" value="ECO:0007669"/>
    <property type="project" value="UniProtKB-KW"/>
</dbReference>
<keyword evidence="1" id="KW-0808">Transferase</keyword>
<dbReference type="EMBL" id="JAQRFN010000025">
    <property type="protein sequence ID" value="MDC9598247.1"/>
    <property type="molecule type" value="Genomic_DNA"/>
</dbReference>
<dbReference type="GO" id="GO:0032259">
    <property type="term" value="P:methylation"/>
    <property type="evidence" value="ECO:0007669"/>
    <property type="project" value="UniProtKB-KW"/>
</dbReference>
<evidence type="ECO:0000256" key="8">
    <source>
        <dbReference type="ARBA" id="ARBA00048428"/>
    </source>
</evidence>
<keyword evidence="11" id="KW-1185">Reference proteome</keyword>
<dbReference type="SUPFAM" id="SSF53335">
    <property type="entry name" value="S-adenosyl-L-methionine-dependent methyltransferases"/>
    <property type="match status" value="1"/>
</dbReference>
<dbReference type="InterPro" id="IPR026669">
    <property type="entry name" value="Arsenite_MeTrfase-like"/>
</dbReference>
<dbReference type="Gene3D" id="3.40.5.100">
    <property type="match status" value="1"/>
</dbReference>
<evidence type="ECO:0000256" key="5">
    <source>
        <dbReference type="ARBA" id="ARBA00034545"/>
    </source>
</evidence>
<comment type="caution">
    <text evidence="10">The sequence shown here is derived from an EMBL/GenBank/DDBJ whole genome shotgun (WGS) entry which is preliminary data.</text>
</comment>
<evidence type="ECO:0000259" key="9">
    <source>
        <dbReference type="Pfam" id="PF13847"/>
    </source>
</evidence>
<dbReference type="InterPro" id="IPR025714">
    <property type="entry name" value="Methyltranfer_dom"/>
</dbReference>
<keyword evidence="2" id="KW-0949">S-adenosyl-L-methionine</keyword>
<dbReference type="EC" id="2.1.1.137" evidence="4"/>
<evidence type="ECO:0000256" key="7">
    <source>
        <dbReference type="ARBA" id="ARBA00047943"/>
    </source>
</evidence>
<evidence type="ECO:0000256" key="4">
    <source>
        <dbReference type="ARBA" id="ARBA00034521"/>
    </source>
</evidence>
<evidence type="ECO:0000313" key="11">
    <source>
        <dbReference type="Proteomes" id="UP001220225"/>
    </source>
</evidence>
<dbReference type="PANTHER" id="PTHR43675:SF8">
    <property type="entry name" value="ARSENITE METHYLTRANSFERASE"/>
    <property type="match status" value="1"/>
</dbReference>
<dbReference type="Proteomes" id="UP001220225">
    <property type="component" value="Unassembled WGS sequence"/>
</dbReference>